<sequence>MKRIITIALVALCVTLSAVAQKRETFADRITFGGYGMMSADLAMPEKGNTTSSFFIPRLELLGMADITDKWKVAVTLQFNGHVMLKDMYMQYTFMPELKVKMGQFKTPFAHENQVAPFLNPTAAGGSNPTVYFAGIGMDPLYSGTSGRDIGIDLSGDLWDRVVSYRLMMLNGRGMNTRDIKLGKTFAGSIYVRPFQGIALHTSYMGGKQIAMGAAKGIDAGSLFTRHRVSAGVTADYEPISVMAEYMYGKDNSVAGMGAYLTATVHLPKRYDVVLSGDYLKTDMSLKDAALYSATLGVNKWFYGNCRAQLFYTYTLPTEGMHLGQKGHLLRAQLQFAF</sequence>
<keyword evidence="2" id="KW-1185">Reference proteome</keyword>
<comment type="caution">
    <text evidence="1">The sequence shown here is derived from an EMBL/GenBank/DDBJ whole genome shotgun (WGS) entry which is preliminary data.</text>
</comment>
<proteinExistence type="predicted"/>
<protein>
    <recommendedName>
        <fullName evidence="3">Porin</fullName>
    </recommendedName>
</protein>
<evidence type="ECO:0000313" key="1">
    <source>
        <dbReference type="EMBL" id="TFH97108.1"/>
    </source>
</evidence>
<name>A0A4Y8WRV5_9PORP</name>
<dbReference type="OrthoDB" id="9807854at2"/>
<dbReference type="Proteomes" id="UP000297225">
    <property type="component" value="Unassembled WGS sequence"/>
</dbReference>
<dbReference type="EMBL" id="SPNC01000007">
    <property type="protein sequence ID" value="TFH97108.1"/>
    <property type="molecule type" value="Genomic_DNA"/>
</dbReference>
<dbReference type="InterPro" id="IPR023614">
    <property type="entry name" value="Porin_dom_sf"/>
</dbReference>
<evidence type="ECO:0008006" key="3">
    <source>
        <dbReference type="Google" id="ProtNLM"/>
    </source>
</evidence>
<dbReference type="SUPFAM" id="SSF56935">
    <property type="entry name" value="Porins"/>
    <property type="match status" value="1"/>
</dbReference>
<evidence type="ECO:0000313" key="2">
    <source>
        <dbReference type="Proteomes" id="UP000297225"/>
    </source>
</evidence>
<dbReference type="RefSeq" id="WP_134848849.1">
    <property type="nucleotide sequence ID" value="NZ_CP197400.1"/>
</dbReference>
<accession>A0A4Y8WRV5</accession>
<organism evidence="1 2">
    <name type="scientific">Porphyromonas levii</name>
    <dbReference type="NCBI Taxonomy" id="28114"/>
    <lineage>
        <taxon>Bacteria</taxon>
        <taxon>Pseudomonadati</taxon>
        <taxon>Bacteroidota</taxon>
        <taxon>Bacteroidia</taxon>
        <taxon>Bacteroidales</taxon>
        <taxon>Porphyromonadaceae</taxon>
        <taxon>Porphyromonas</taxon>
    </lineage>
</organism>
<dbReference type="AlphaFoldDB" id="A0A4Y8WRV5"/>
<reference evidence="1 2" key="1">
    <citation type="submission" date="2019-03" db="EMBL/GenBank/DDBJ databases">
        <title>Porphyromonas levii Isolated from the Uterus of Dairy Cows.</title>
        <authorList>
            <person name="Francis A.M."/>
        </authorList>
    </citation>
    <scope>NUCLEOTIDE SEQUENCE [LARGE SCALE GENOMIC DNA]</scope>
    <source>
        <strain evidence="1 2">AF5678</strain>
    </source>
</reference>
<gene>
    <name evidence="1" type="ORF">E4P47_01025</name>
</gene>
<dbReference type="STRING" id="1122973.GCA_000379925_00990"/>
<dbReference type="Gene3D" id="2.40.160.10">
    <property type="entry name" value="Porin"/>
    <property type="match status" value="1"/>
</dbReference>